<dbReference type="Pfam" id="PF00270">
    <property type="entry name" value="DEAD"/>
    <property type="match status" value="1"/>
</dbReference>
<keyword evidence="2" id="KW-0547">Nucleotide-binding</keyword>
<evidence type="ECO:0000256" key="4">
    <source>
        <dbReference type="ARBA" id="ARBA00022840"/>
    </source>
</evidence>
<comment type="similarity">
    <text evidence="5">Belongs to the helicase family. DinG subfamily.</text>
</comment>
<organism evidence="10 11">
    <name type="scientific">Alteromonas gilva</name>
    <dbReference type="NCBI Taxonomy" id="2987522"/>
    <lineage>
        <taxon>Bacteria</taxon>
        <taxon>Pseudomonadati</taxon>
        <taxon>Pseudomonadota</taxon>
        <taxon>Gammaproteobacteria</taxon>
        <taxon>Alteromonadales</taxon>
        <taxon>Alteromonadaceae</taxon>
        <taxon>Alteromonas/Salinimonas group</taxon>
        <taxon>Alteromonas</taxon>
    </lineage>
</organism>
<keyword evidence="11" id="KW-1185">Reference proteome</keyword>
<dbReference type="Proteomes" id="UP001218788">
    <property type="component" value="Unassembled WGS sequence"/>
</dbReference>
<dbReference type="PANTHER" id="PTHR11472">
    <property type="entry name" value="DNA REPAIR DEAD HELICASE RAD3/XP-D SUBFAMILY MEMBER"/>
    <property type="match status" value="1"/>
</dbReference>
<accession>A0ABT5L121</accession>
<evidence type="ECO:0000256" key="5">
    <source>
        <dbReference type="ARBA" id="ARBA00038058"/>
    </source>
</evidence>
<evidence type="ECO:0000256" key="6">
    <source>
        <dbReference type="ARBA" id="ARBA00044969"/>
    </source>
</evidence>
<name>A0ABT5L121_9ALTE</name>
<evidence type="ECO:0000256" key="8">
    <source>
        <dbReference type="SAM" id="MobiDB-lite"/>
    </source>
</evidence>
<dbReference type="EMBL" id="JAQQXP010000001">
    <property type="protein sequence ID" value="MDC8830582.1"/>
    <property type="molecule type" value="Genomic_DNA"/>
</dbReference>
<dbReference type="PROSITE" id="PS51193">
    <property type="entry name" value="HELICASE_ATP_BIND_2"/>
    <property type="match status" value="1"/>
</dbReference>
<reference evidence="10 11" key="1">
    <citation type="submission" date="2022-10" db="EMBL/GenBank/DDBJ databases">
        <title>Alteromonas sp. chi3 Genome sequencing.</title>
        <authorList>
            <person name="Park S."/>
        </authorList>
    </citation>
    <scope>NUCLEOTIDE SEQUENCE [LARGE SCALE GENOMIC DNA]</scope>
    <source>
        <strain evidence="11">chi3</strain>
    </source>
</reference>
<comment type="cofactor">
    <cofactor evidence="1">
        <name>[4Fe-4S] cluster</name>
        <dbReference type="ChEBI" id="CHEBI:49883"/>
    </cofactor>
</comment>
<evidence type="ECO:0000256" key="3">
    <source>
        <dbReference type="ARBA" id="ARBA00022801"/>
    </source>
</evidence>
<sequence length="660" mass="73009">MPSLDDVFSGAGLLAKTIDGFRPRQAQTDMANAVANAITHSDSLIVEAGTGTGKTFAYLAPVLLSKGKAIVSTGTKNLQEQLFHRDLPLIRKALASNRKTALLKGRANYLCLHRLAQHGGNSTLVEADVLNELSTVRAWANTTKSGDIGEIKTLPEDARVIPLVTSTVDNCLGRECPDYEDCYLVKARKNAMDADIVVVNHHLFFADMALRDTGFGELIPEADCIVFDEAHQIPEIASEYFGEAISTRQLTEICKEITLLYRTVLKDAEQLERAGEKVRMQAADLRLLFSDKSQRGHWLEAMKRDEVATQVSRLEDAVGVLYDICKLHLGRDKDLDNLFDRIVQSREKLALFTTKEHDGMSLWYETTPRHIVLHMTPLSIAAKFRRFVESDDRGWVFTSATLVVDGEFTHFQRRMGLENAKTMLLDSPFDYAKQAMLCVPRYLPEPHQPAMRSQLADIAKRLIKASGGRCFLLFTSHAALQEVAATLQSQIDNPVLVQGSTSKQALLRQYLADPAAVLLGTGAFWEGVDVRGNDLVCVMIDKLPFAAPDDPLLQARLEECRKKGGNPFGTIQIPQAVITLKQGAGRLIRDPSDAGVLVICDNRLVTKPYAQTFLGSLPAMKRTRDLAEVESFLAAIEHQSGSSQSDKSKETTKESAEEQQ</sequence>
<dbReference type="SMART" id="SM00487">
    <property type="entry name" value="DEXDc"/>
    <property type="match status" value="1"/>
</dbReference>
<dbReference type="SUPFAM" id="SSF52540">
    <property type="entry name" value="P-loop containing nucleoside triphosphate hydrolases"/>
    <property type="match status" value="2"/>
</dbReference>
<evidence type="ECO:0000256" key="1">
    <source>
        <dbReference type="ARBA" id="ARBA00001966"/>
    </source>
</evidence>
<keyword evidence="10" id="KW-0347">Helicase</keyword>
<dbReference type="InterPro" id="IPR027417">
    <property type="entry name" value="P-loop_NTPase"/>
</dbReference>
<gene>
    <name evidence="10" type="ORF">OIK42_07395</name>
</gene>
<keyword evidence="4" id="KW-0067">ATP-binding</keyword>
<protein>
    <recommendedName>
        <fullName evidence="6">DNA 5'-3' helicase</fullName>
        <ecNumber evidence="6">5.6.2.3</ecNumber>
    </recommendedName>
</protein>
<dbReference type="InterPro" id="IPR011545">
    <property type="entry name" value="DEAD/DEAH_box_helicase_dom"/>
</dbReference>
<evidence type="ECO:0000313" key="10">
    <source>
        <dbReference type="EMBL" id="MDC8830582.1"/>
    </source>
</evidence>
<feature type="domain" description="Helicase ATP-binding" evidence="9">
    <location>
        <begin position="13"/>
        <end position="275"/>
    </location>
</feature>
<comment type="caution">
    <text evidence="10">The sequence shown here is derived from an EMBL/GenBank/DDBJ whole genome shotgun (WGS) entry which is preliminary data.</text>
</comment>
<evidence type="ECO:0000256" key="7">
    <source>
        <dbReference type="ARBA" id="ARBA00048954"/>
    </source>
</evidence>
<dbReference type="Pfam" id="PF13307">
    <property type="entry name" value="Helicase_C_2"/>
    <property type="match status" value="1"/>
</dbReference>
<keyword evidence="3" id="KW-0378">Hydrolase</keyword>
<dbReference type="Gene3D" id="3.40.50.300">
    <property type="entry name" value="P-loop containing nucleotide triphosphate hydrolases"/>
    <property type="match status" value="2"/>
</dbReference>
<dbReference type="RefSeq" id="WP_273639506.1">
    <property type="nucleotide sequence ID" value="NZ_JAQQXP010000001.1"/>
</dbReference>
<feature type="region of interest" description="Disordered" evidence="8">
    <location>
        <begin position="637"/>
        <end position="660"/>
    </location>
</feature>
<dbReference type="InterPro" id="IPR045028">
    <property type="entry name" value="DinG/Rad3-like"/>
</dbReference>
<evidence type="ECO:0000259" key="9">
    <source>
        <dbReference type="PROSITE" id="PS51193"/>
    </source>
</evidence>
<dbReference type="SMART" id="SM00491">
    <property type="entry name" value="HELICc2"/>
    <property type="match status" value="1"/>
</dbReference>
<dbReference type="GO" id="GO:0004386">
    <property type="term" value="F:helicase activity"/>
    <property type="evidence" value="ECO:0007669"/>
    <property type="project" value="UniProtKB-KW"/>
</dbReference>
<dbReference type="InterPro" id="IPR014001">
    <property type="entry name" value="Helicase_ATP-bd"/>
</dbReference>
<proteinExistence type="inferred from homology"/>
<evidence type="ECO:0000313" key="11">
    <source>
        <dbReference type="Proteomes" id="UP001218788"/>
    </source>
</evidence>
<dbReference type="PANTHER" id="PTHR11472:SF34">
    <property type="entry name" value="REGULATOR OF TELOMERE ELONGATION HELICASE 1"/>
    <property type="match status" value="1"/>
</dbReference>
<feature type="compositionally biased region" description="Basic and acidic residues" evidence="8">
    <location>
        <begin position="646"/>
        <end position="660"/>
    </location>
</feature>
<evidence type="ECO:0000256" key="2">
    <source>
        <dbReference type="ARBA" id="ARBA00022741"/>
    </source>
</evidence>
<dbReference type="InterPro" id="IPR014013">
    <property type="entry name" value="Helic_SF1/SF2_ATP-bd_DinG/Rad3"/>
</dbReference>
<dbReference type="EC" id="5.6.2.3" evidence="6"/>
<comment type="catalytic activity">
    <reaction evidence="7">
        <text>ATP + H2O = ADP + phosphate + H(+)</text>
        <dbReference type="Rhea" id="RHEA:13065"/>
        <dbReference type="ChEBI" id="CHEBI:15377"/>
        <dbReference type="ChEBI" id="CHEBI:15378"/>
        <dbReference type="ChEBI" id="CHEBI:30616"/>
        <dbReference type="ChEBI" id="CHEBI:43474"/>
        <dbReference type="ChEBI" id="CHEBI:456216"/>
        <dbReference type="EC" id="5.6.2.3"/>
    </reaction>
</comment>
<dbReference type="InterPro" id="IPR006555">
    <property type="entry name" value="ATP-dep_Helicase_C"/>
</dbReference>